<dbReference type="InterPro" id="IPR029039">
    <property type="entry name" value="Flavoprotein-like_sf"/>
</dbReference>
<dbReference type="GO" id="GO:0052873">
    <property type="term" value="F:FMN reductase (NADPH) activity"/>
    <property type="evidence" value="ECO:0007669"/>
    <property type="project" value="UniProtKB-EC"/>
</dbReference>
<keyword evidence="2" id="KW-0288">FMN</keyword>
<feature type="domain" description="NADPH-dependent FMN reductase-like" evidence="4">
    <location>
        <begin position="6"/>
        <end position="141"/>
    </location>
</feature>
<dbReference type="Pfam" id="PF03358">
    <property type="entry name" value="FMN_red"/>
    <property type="match status" value="1"/>
</dbReference>
<dbReference type="InterPro" id="IPR051814">
    <property type="entry name" value="NAD(P)H-dep_FMN_reductase"/>
</dbReference>
<dbReference type="EC" id="1.5.1.38" evidence="5"/>
<proteinExistence type="predicted"/>
<dbReference type="Gene3D" id="3.40.50.360">
    <property type="match status" value="1"/>
</dbReference>
<organism evidence="5 6">
    <name type="scientific">Phytomonospora endophytica</name>
    <dbReference type="NCBI Taxonomy" id="714109"/>
    <lineage>
        <taxon>Bacteria</taxon>
        <taxon>Bacillati</taxon>
        <taxon>Actinomycetota</taxon>
        <taxon>Actinomycetes</taxon>
        <taxon>Micromonosporales</taxon>
        <taxon>Micromonosporaceae</taxon>
        <taxon>Phytomonospora</taxon>
    </lineage>
</organism>
<keyword evidence="3 5" id="KW-0560">Oxidoreductase</keyword>
<keyword evidence="6" id="KW-1185">Reference proteome</keyword>
<evidence type="ECO:0000313" key="6">
    <source>
        <dbReference type="Proteomes" id="UP000548476"/>
    </source>
</evidence>
<evidence type="ECO:0000256" key="2">
    <source>
        <dbReference type="ARBA" id="ARBA00022643"/>
    </source>
</evidence>
<dbReference type="PANTHER" id="PTHR43408:SF2">
    <property type="entry name" value="FMN REDUCTASE (NADPH)"/>
    <property type="match status" value="1"/>
</dbReference>
<gene>
    <name evidence="5" type="ORF">HNR73_004889</name>
</gene>
<dbReference type="InterPro" id="IPR005025">
    <property type="entry name" value="FMN_Rdtase-like_dom"/>
</dbReference>
<dbReference type="RefSeq" id="WP_184789854.1">
    <property type="nucleotide sequence ID" value="NZ_BONT01000072.1"/>
</dbReference>
<evidence type="ECO:0000313" key="5">
    <source>
        <dbReference type="EMBL" id="MBB6037016.1"/>
    </source>
</evidence>
<reference evidence="5 6" key="1">
    <citation type="submission" date="2020-08" db="EMBL/GenBank/DDBJ databases">
        <title>Genomic Encyclopedia of Type Strains, Phase IV (KMG-IV): sequencing the most valuable type-strain genomes for metagenomic binning, comparative biology and taxonomic classification.</title>
        <authorList>
            <person name="Goeker M."/>
        </authorList>
    </citation>
    <scope>NUCLEOTIDE SEQUENCE [LARGE SCALE GENOMIC DNA]</scope>
    <source>
        <strain evidence="5 6">YIM 65646</strain>
    </source>
</reference>
<evidence type="ECO:0000256" key="3">
    <source>
        <dbReference type="ARBA" id="ARBA00023002"/>
    </source>
</evidence>
<dbReference type="SUPFAM" id="SSF52218">
    <property type="entry name" value="Flavoproteins"/>
    <property type="match status" value="1"/>
</dbReference>
<protein>
    <submittedName>
        <fullName evidence="5">FMN reductase</fullName>
        <ecNumber evidence="5">1.5.1.38</ecNumber>
    </submittedName>
</protein>
<comment type="caution">
    <text evidence="5">The sequence shown here is derived from an EMBL/GenBank/DDBJ whole genome shotgun (WGS) entry which is preliminary data.</text>
</comment>
<accession>A0A841FLH9</accession>
<dbReference type="AlphaFoldDB" id="A0A841FLH9"/>
<dbReference type="Proteomes" id="UP000548476">
    <property type="component" value="Unassembled WGS sequence"/>
</dbReference>
<evidence type="ECO:0000259" key="4">
    <source>
        <dbReference type="Pfam" id="PF03358"/>
    </source>
</evidence>
<evidence type="ECO:0000256" key="1">
    <source>
        <dbReference type="ARBA" id="ARBA00022630"/>
    </source>
</evidence>
<name>A0A841FLH9_9ACTN</name>
<dbReference type="EMBL" id="JACHGT010000011">
    <property type="protein sequence ID" value="MBB6037016.1"/>
    <property type="molecule type" value="Genomic_DNA"/>
</dbReference>
<keyword evidence="1" id="KW-0285">Flavoprotein</keyword>
<sequence length="180" mass="18089">MPPRPIAVLVGNPRAASRTRLAAEQLAVDLAAHLPESESTTIDLATIGPAAVGTADPAPTSAVAQAIRDTTGARVLVIATPVYKAAYTGLLKLFLDQLAPGALDGVVAVPVTIAAAPTHAALADLQLRPVLAELGASLPVPALALTEKELPNLTALTRAWAAQHGAAVRALTDVGAGVTA</sequence>
<dbReference type="PANTHER" id="PTHR43408">
    <property type="entry name" value="FMN REDUCTASE (NADPH)"/>
    <property type="match status" value="1"/>
</dbReference>